<dbReference type="GO" id="GO:0008654">
    <property type="term" value="P:phospholipid biosynthetic process"/>
    <property type="evidence" value="ECO:0007669"/>
    <property type="project" value="UniProtKB-KW"/>
</dbReference>
<evidence type="ECO:0000256" key="8">
    <source>
        <dbReference type="ARBA" id="ARBA00022840"/>
    </source>
</evidence>
<evidence type="ECO:0000256" key="1">
    <source>
        <dbReference type="ARBA" id="ARBA00001946"/>
    </source>
</evidence>
<dbReference type="Proteomes" id="UP000184128">
    <property type="component" value="Unassembled WGS sequence"/>
</dbReference>
<keyword evidence="11" id="KW-0594">Phospholipid biosynthesis</keyword>
<name>A0A1M4U589_9LACT</name>
<keyword evidence="3" id="KW-0444">Lipid biosynthesis</keyword>
<reference evidence="14 15" key="1">
    <citation type="submission" date="2016-11" db="EMBL/GenBank/DDBJ databases">
        <authorList>
            <person name="Jaros S."/>
            <person name="Januszkiewicz K."/>
            <person name="Wedrychowicz H."/>
        </authorList>
    </citation>
    <scope>NUCLEOTIDE SEQUENCE [LARGE SCALE GENOMIC DNA]</scope>
    <source>
        <strain evidence="14 15">DSM 15692</strain>
    </source>
</reference>
<evidence type="ECO:0000256" key="2">
    <source>
        <dbReference type="ARBA" id="ARBA00005983"/>
    </source>
</evidence>
<dbReference type="GO" id="GO:0046872">
    <property type="term" value="F:metal ion binding"/>
    <property type="evidence" value="ECO:0007669"/>
    <property type="project" value="UniProtKB-KW"/>
</dbReference>
<evidence type="ECO:0000256" key="6">
    <source>
        <dbReference type="ARBA" id="ARBA00022741"/>
    </source>
</evidence>
<dbReference type="Pfam" id="PF00781">
    <property type="entry name" value="DAGK_cat"/>
    <property type="match status" value="1"/>
</dbReference>
<evidence type="ECO:0000256" key="10">
    <source>
        <dbReference type="ARBA" id="ARBA00023098"/>
    </source>
</evidence>
<keyword evidence="7 14" id="KW-0418">Kinase</keyword>
<dbReference type="EMBL" id="FQUF01000007">
    <property type="protein sequence ID" value="SHE51838.1"/>
    <property type="molecule type" value="Genomic_DNA"/>
</dbReference>
<evidence type="ECO:0000256" key="9">
    <source>
        <dbReference type="ARBA" id="ARBA00022842"/>
    </source>
</evidence>
<gene>
    <name evidence="14" type="ORF">SAMN02745249_00591</name>
</gene>
<dbReference type="AlphaFoldDB" id="A0A1M4U589"/>
<dbReference type="InterPro" id="IPR001206">
    <property type="entry name" value="Diacylglycerol_kinase_cat_dom"/>
</dbReference>
<keyword evidence="8" id="KW-0067">ATP-binding</keyword>
<sequence>MMKRARIIYNPSSGRETVKRVLPDILAVYEQAGYETSAFQTTPEPLSAQKEAARCCDEGFDLLIAAGGDGTVHEVMNGIAEKEYRPTVAIIPAGTTNDYARVLQIPRGNFVEAAKLIENEESIFMDIGKVITNEETSYFMNIAAMGNLAELTFEVSPQLKTIFGYLAYVVKGAELVPQIRAVPVHIDYEGGSYEGEASLVFIALSSTVGGFNKIVPDKVLGDGKFSLIIVKTANVFELMPLARKLLTDGTHLDSPKIIHKQTNFVDLNILDQSRLMINLDGEYGGDAPVRFENLNHHIEVIANVSPIESEIRDISEEERAKMESIFRNELISNDHLTLKAKISKEIE</sequence>
<dbReference type="Gene3D" id="3.40.50.10330">
    <property type="entry name" value="Probable inorganic polyphosphate/atp-NAD kinase, domain 1"/>
    <property type="match status" value="1"/>
</dbReference>
<dbReference type="PANTHER" id="PTHR12358:SF106">
    <property type="entry name" value="LIPID KINASE YEGS"/>
    <property type="match status" value="1"/>
</dbReference>
<dbReference type="SMART" id="SM00046">
    <property type="entry name" value="DAGKc"/>
    <property type="match status" value="1"/>
</dbReference>
<dbReference type="Gene3D" id="2.60.200.40">
    <property type="match status" value="1"/>
</dbReference>
<keyword evidence="10" id="KW-0443">Lipid metabolism</keyword>
<keyword evidence="6" id="KW-0547">Nucleotide-binding</keyword>
<protein>
    <submittedName>
        <fullName evidence="14">Diacylglycerol kinase (ATP)</fullName>
    </submittedName>
</protein>
<evidence type="ECO:0000259" key="13">
    <source>
        <dbReference type="PROSITE" id="PS50146"/>
    </source>
</evidence>
<dbReference type="InterPro" id="IPR005218">
    <property type="entry name" value="Diacylglycerol/lipid_kinase"/>
</dbReference>
<keyword evidence="15" id="KW-1185">Reference proteome</keyword>
<keyword evidence="5" id="KW-0479">Metal-binding</keyword>
<evidence type="ECO:0000313" key="15">
    <source>
        <dbReference type="Proteomes" id="UP000184128"/>
    </source>
</evidence>
<dbReference type="InterPro" id="IPR016064">
    <property type="entry name" value="NAD/diacylglycerol_kinase_sf"/>
</dbReference>
<evidence type="ECO:0000256" key="5">
    <source>
        <dbReference type="ARBA" id="ARBA00022723"/>
    </source>
</evidence>
<dbReference type="GO" id="GO:0005524">
    <property type="term" value="F:ATP binding"/>
    <property type="evidence" value="ECO:0007669"/>
    <property type="project" value="UniProtKB-KW"/>
</dbReference>
<dbReference type="SUPFAM" id="SSF111331">
    <property type="entry name" value="NAD kinase/diacylglycerol kinase-like"/>
    <property type="match status" value="1"/>
</dbReference>
<keyword evidence="9" id="KW-0460">Magnesium</keyword>
<comment type="cofactor">
    <cofactor evidence="1">
        <name>Mg(2+)</name>
        <dbReference type="ChEBI" id="CHEBI:18420"/>
    </cofactor>
</comment>
<proteinExistence type="inferred from homology"/>
<evidence type="ECO:0000256" key="4">
    <source>
        <dbReference type="ARBA" id="ARBA00022679"/>
    </source>
</evidence>
<dbReference type="GO" id="GO:0005886">
    <property type="term" value="C:plasma membrane"/>
    <property type="evidence" value="ECO:0007669"/>
    <property type="project" value="TreeGrafter"/>
</dbReference>
<dbReference type="InterPro" id="IPR050187">
    <property type="entry name" value="Lipid_Phosphate_FormReg"/>
</dbReference>
<keyword evidence="12" id="KW-1208">Phospholipid metabolism</keyword>
<dbReference type="Pfam" id="PF19279">
    <property type="entry name" value="YegS_C"/>
    <property type="match status" value="1"/>
</dbReference>
<keyword evidence="4" id="KW-0808">Transferase</keyword>
<dbReference type="PROSITE" id="PS50146">
    <property type="entry name" value="DAGK"/>
    <property type="match status" value="1"/>
</dbReference>
<dbReference type="NCBIfam" id="TIGR00147">
    <property type="entry name" value="YegS/Rv2252/BmrU family lipid kinase"/>
    <property type="match status" value="1"/>
</dbReference>
<dbReference type="NCBIfam" id="NF009603">
    <property type="entry name" value="PRK13055.1"/>
    <property type="match status" value="1"/>
</dbReference>
<evidence type="ECO:0000256" key="3">
    <source>
        <dbReference type="ARBA" id="ARBA00022516"/>
    </source>
</evidence>
<dbReference type="OrthoDB" id="142078at2"/>
<dbReference type="PANTHER" id="PTHR12358">
    <property type="entry name" value="SPHINGOSINE KINASE"/>
    <property type="match status" value="1"/>
</dbReference>
<dbReference type="STRING" id="1121025.SAMN02745249_00591"/>
<evidence type="ECO:0000256" key="7">
    <source>
        <dbReference type="ARBA" id="ARBA00022777"/>
    </source>
</evidence>
<evidence type="ECO:0000313" key="14">
    <source>
        <dbReference type="EMBL" id="SHE51838.1"/>
    </source>
</evidence>
<feature type="domain" description="DAGKc" evidence="13">
    <location>
        <begin position="1"/>
        <end position="134"/>
    </location>
</feature>
<dbReference type="InterPro" id="IPR045540">
    <property type="entry name" value="YegS/DAGK_C"/>
</dbReference>
<accession>A0A1M4U589</accession>
<evidence type="ECO:0000256" key="12">
    <source>
        <dbReference type="ARBA" id="ARBA00023264"/>
    </source>
</evidence>
<dbReference type="GO" id="GO:0004143">
    <property type="term" value="F:ATP-dependent diacylglycerol kinase activity"/>
    <property type="evidence" value="ECO:0007669"/>
    <property type="project" value="TreeGrafter"/>
</dbReference>
<evidence type="ECO:0000256" key="11">
    <source>
        <dbReference type="ARBA" id="ARBA00023209"/>
    </source>
</evidence>
<dbReference type="InterPro" id="IPR017438">
    <property type="entry name" value="ATP-NAD_kinase_N"/>
</dbReference>
<organism evidence="14 15">
    <name type="scientific">Atopostipes suicloacalis DSM 15692</name>
    <dbReference type="NCBI Taxonomy" id="1121025"/>
    <lineage>
        <taxon>Bacteria</taxon>
        <taxon>Bacillati</taxon>
        <taxon>Bacillota</taxon>
        <taxon>Bacilli</taxon>
        <taxon>Lactobacillales</taxon>
        <taxon>Carnobacteriaceae</taxon>
        <taxon>Atopostipes</taxon>
    </lineage>
</organism>
<comment type="similarity">
    <text evidence="2">Belongs to the diacylglycerol/lipid kinase family.</text>
</comment>